<feature type="domain" description="BIG2" evidence="2">
    <location>
        <begin position="303"/>
        <end position="393"/>
    </location>
</feature>
<dbReference type="Pfam" id="PF02368">
    <property type="entry name" value="Big_2"/>
    <property type="match status" value="1"/>
</dbReference>
<dbReference type="InterPro" id="IPR008964">
    <property type="entry name" value="Invasin/intimin_cell_adhesion"/>
</dbReference>
<dbReference type="SUPFAM" id="SSF49373">
    <property type="entry name" value="Invasin/intimin cell-adhesion fragments"/>
    <property type="match status" value="4"/>
</dbReference>
<name>A0ABX1YSB5_9BACL</name>
<evidence type="ECO:0000256" key="1">
    <source>
        <dbReference type="SAM" id="SignalP"/>
    </source>
</evidence>
<accession>A0ABX1YSB5</accession>
<evidence type="ECO:0000313" key="4">
    <source>
        <dbReference type="Proteomes" id="UP000596857"/>
    </source>
</evidence>
<sequence>MTVYRKMTKTLLIMILLVAAAFPVNVFAAAGDINSIEIDSSDKIELTVGQTPKQLKVYANVEGSSSKRDVTASATWTSSKNEVVSVINGQIKPLTYGTAMITATYSNNAVDTVEVSVTYPYKDLTLKRSTEGSYKLGDKEASLLVTATAKGGESATEEKNVTKDADWSSSNSGVLTITEGKITLVGEGTATVTAKYKGLTETFKAVVELPYSAIELKDNNGTVVKELEMLVGDNPVQLTAKTKATAESTESTIANADVDWSSSAESVATVDEGKITILGVGKAVITASYLGVTQSVDVYVRAPYEALLLNPTGDQSLFLGESLNVTASMRNAVNSTTNETAAATWTSDNLMAATVAANVSDATNAFATVTGKAVGSSVIKADHLGISKTFKVTVYPTLTELTLEKTEQEIYTADSVSLPKVSGTKYDGTKLDISDEIEWTSANEEIVSIKDGKLTGGKAGTATLTGKIKAGAVTAGSATAIRSKTVELKVTVKNKVLVLIGPEDALGLVIGEETPLPAVQAVLENGDELDVTDTIVWELGGSNAVLKQSAAAKTIKGLVKGSATLKGTYSNKTISVPVTIEQKVVKLVVEPAVLEMNIKGSKTIKVTGYFSNGKTANFSGGMNWVSSNPDVASVKGTSVKAITEGTVTLSGSYQGIPATVKISVVPKLMKITVSENKLSLAPGAGKSVVVTALYDTGKSAIVTGNVVWTSSKPSVAKVNSSGQITAVSKGNTSVKGKLGTKTVTVSVSVK</sequence>
<evidence type="ECO:0000259" key="2">
    <source>
        <dbReference type="SMART" id="SM00635"/>
    </source>
</evidence>
<protein>
    <recommendedName>
        <fullName evidence="2">BIG2 domain-containing protein</fullName>
    </recommendedName>
</protein>
<feature type="chain" id="PRO_5047505136" description="BIG2 domain-containing protein" evidence="1">
    <location>
        <begin position="29"/>
        <end position="750"/>
    </location>
</feature>
<feature type="domain" description="BIG2" evidence="2">
    <location>
        <begin position="217"/>
        <end position="299"/>
    </location>
</feature>
<feature type="domain" description="BIG2" evidence="2">
    <location>
        <begin position="397"/>
        <end position="478"/>
    </location>
</feature>
<feature type="domain" description="BIG2" evidence="2">
    <location>
        <begin position="120"/>
        <end position="206"/>
    </location>
</feature>
<feature type="domain" description="BIG2" evidence="2">
    <location>
        <begin position="583"/>
        <end position="663"/>
    </location>
</feature>
<dbReference type="RefSeq" id="WP_171720979.1">
    <property type="nucleotide sequence ID" value="NZ_WHOB01000097.1"/>
</dbReference>
<dbReference type="Proteomes" id="UP000596857">
    <property type="component" value="Unassembled WGS sequence"/>
</dbReference>
<feature type="signal peptide" evidence="1">
    <location>
        <begin position="1"/>
        <end position="28"/>
    </location>
</feature>
<feature type="domain" description="BIG2" evidence="2">
    <location>
        <begin position="32"/>
        <end position="113"/>
    </location>
</feature>
<comment type="caution">
    <text evidence="3">The sequence shown here is derived from an EMBL/GenBank/DDBJ whole genome shotgun (WGS) entry which is preliminary data.</text>
</comment>
<dbReference type="EMBL" id="WHOB01000097">
    <property type="protein sequence ID" value="NOU83952.1"/>
    <property type="molecule type" value="Genomic_DNA"/>
</dbReference>
<dbReference type="SMART" id="SM00635">
    <property type="entry name" value="BID_2"/>
    <property type="match status" value="7"/>
</dbReference>
<organism evidence="3 4">
    <name type="scientific">Paenibacillus phytohabitans</name>
    <dbReference type="NCBI Taxonomy" id="2654978"/>
    <lineage>
        <taxon>Bacteria</taxon>
        <taxon>Bacillati</taxon>
        <taxon>Bacillota</taxon>
        <taxon>Bacilli</taxon>
        <taxon>Bacillales</taxon>
        <taxon>Paenibacillaceae</taxon>
        <taxon>Paenibacillus</taxon>
    </lineage>
</organism>
<reference evidence="3 4" key="1">
    <citation type="submission" date="2019-10" db="EMBL/GenBank/DDBJ databases">
        <title>Description of Paenibacillus terricola sp. nov.</title>
        <authorList>
            <person name="Carlier A."/>
            <person name="Qi S."/>
        </authorList>
    </citation>
    <scope>NUCLEOTIDE SEQUENCE [LARGE SCALE GENOMIC DNA]</scope>
    <source>
        <strain evidence="3 4">LMG 31459</strain>
    </source>
</reference>
<gene>
    <name evidence="3" type="ORF">GC101_34415</name>
</gene>
<proteinExistence type="predicted"/>
<keyword evidence="4" id="KW-1185">Reference proteome</keyword>
<keyword evidence="1" id="KW-0732">Signal</keyword>
<evidence type="ECO:0000313" key="3">
    <source>
        <dbReference type="EMBL" id="NOU83952.1"/>
    </source>
</evidence>
<dbReference type="InterPro" id="IPR003343">
    <property type="entry name" value="Big_2"/>
</dbReference>
<dbReference type="Gene3D" id="2.60.40.1080">
    <property type="match status" value="7"/>
</dbReference>
<feature type="domain" description="BIG2" evidence="2">
    <location>
        <begin position="667"/>
        <end position="748"/>
    </location>
</feature>